<evidence type="ECO:0000313" key="2">
    <source>
        <dbReference type="EMBL" id="KAK1412858.1"/>
    </source>
</evidence>
<keyword evidence="3" id="KW-1185">Reference proteome</keyword>
<keyword evidence="1" id="KW-0812">Transmembrane</keyword>
<reference evidence="2" key="1">
    <citation type="journal article" date="2023" name="bioRxiv">
        <title>Improved chromosome-level genome assembly for marigold (Tagetes erecta).</title>
        <authorList>
            <person name="Jiang F."/>
            <person name="Yuan L."/>
            <person name="Wang S."/>
            <person name="Wang H."/>
            <person name="Xu D."/>
            <person name="Wang A."/>
            <person name="Fan W."/>
        </authorList>
    </citation>
    <scope>NUCLEOTIDE SEQUENCE</scope>
    <source>
        <strain evidence="2">WSJ</strain>
        <tissue evidence="2">Leaf</tissue>
    </source>
</reference>
<protein>
    <recommendedName>
        <fullName evidence="4">Transmembrane protein</fullName>
    </recommendedName>
</protein>
<comment type="caution">
    <text evidence="2">The sequence shown here is derived from an EMBL/GenBank/DDBJ whole genome shotgun (WGS) entry which is preliminary data.</text>
</comment>
<evidence type="ECO:0000313" key="3">
    <source>
        <dbReference type="Proteomes" id="UP001229421"/>
    </source>
</evidence>
<dbReference type="Proteomes" id="UP001229421">
    <property type="component" value="Unassembled WGS sequence"/>
</dbReference>
<evidence type="ECO:0008006" key="4">
    <source>
        <dbReference type="Google" id="ProtNLM"/>
    </source>
</evidence>
<sequence>MPFNWKKKKTIRCNRFSQLVADHLQSPKRGGSLVVETGFPTSLIDLYVRNRGRFRRSSAKKQRENDSVLDLNNLSSSSSSFSLVDLNDCGLDRRRVDEIVEEDVGGVEVCSEIEVETSVEMVKLNPVLVVLLKVLFMVVLILGTKGFTVAITVSAFMLLLIELAGKRLLGRSRGLRSSVGLGLKEDTNLVVCSGVLEIEEQGESKRDVRSVKEVDSNNLFESSFQETETIESSKELDEVKSDVSMEIRRKGSRREMMKSRMKKLVPKKLRKSSIVSKEEISCELVEEEERVKSVDDHEPLVFASECSDSKGATLRILKQNQDEIVEVEGRPLPLSLSSEMDCNGKELGTGLRKNSGCMILCLVVLVGLIGGRVLALVLALSWCLMLKKLQWRNVKFPIS</sequence>
<evidence type="ECO:0000256" key="1">
    <source>
        <dbReference type="SAM" id="Phobius"/>
    </source>
</evidence>
<feature type="transmembrane region" description="Helical" evidence="1">
    <location>
        <begin position="124"/>
        <end position="143"/>
    </location>
</feature>
<dbReference type="PANTHER" id="PTHR36381:SF1">
    <property type="entry name" value="ETHYLENE-REGULATED TRANSCRIPT 2 (ERT2)"/>
    <property type="match status" value="1"/>
</dbReference>
<dbReference type="EMBL" id="JAUHHV010000009">
    <property type="protein sequence ID" value="KAK1412858.1"/>
    <property type="molecule type" value="Genomic_DNA"/>
</dbReference>
<feature type="transmembrane region" description="Helical" evidence="1">
    <location>
        <begin position="357"/>
        <end position="382"/>
    </location>
</feature>
<accession>A0AAD8JZF6</accession>
<gene>
    <name evidence="2" type="ORF">QVD17_34425</name>
</gene>
<organism evidence="2 3">
    <name type="scientific">Tagetes erecta</name>
    <name type="common">African marigold</name>
    <dbReference type="NCBI Taxonomy" id="13708"/>
    <lineage>
        <taxon>Eukaryota</taxon>
        <taxon>Viridiplantae</taxon>
        <taxon>Streptophyta</taxon>
        <taxon>Embryophyta</taxon>
        <taxon>Tracheophyta</taxon>
        <taxon>Spermatophyta</taxon>
        <taxon>Magnoliopsida</taxon>
        <taxon>eudicotyledons</taxon>
        <taxon>Gunneridae</taxon>
        <taxon>Pentapetalae</taxon>
        <taxon>asterids</taxon>
        <taxon>campanulids</taxon>
        <taxon>Asterales</taxon>
        <taxon>Asteraceae</taxon>
        <taxon>Asteroideae</taxon>
        <taxon>Heliantheae alliance</taxon>
        <taxon>Tageteae</taxon>
        <taxon>Tagetes</taxon>
    </lineage>
</organism>
<name>A0AAD8JZF6_TARER</name>
<keyword evidence="1" id="KW-1133">Transmembrane helix</keyword>
<proteinExistence type="predicted"/>
<dbReference type="PANTHER" id="PTHR36381">
    <property type="entry name" value="ETHYLENE-REGULATED TRANSCRIPT 2 (ERT2)"/>
    <property type="match status" value="1"/>
</dbReference>
<keyword evidence="1" id="KW-0472">Membrane</keyword>
<dbReference type="AlphaFoldDB" id="A0AAD8JZF6"/>